<keyword evidence="3" id="KW-1185">Reference proteome</keyword>
<proteinExistence type="predicted"/>
<dbReference type="InterPro" id="IPR029441">
    <property type="entry name" value="Cass2"/>
</dbReference>
<dbReference type="PANTHER" id="PTHR36444">
    <property type="entry name" value="TRANSCRIPTIONAL REGULATOR PROTEIN YOBU-RELATED"/>
    <property type="match status" value="1"/>
</dbReference>
<dbReference type="Pfam" id="PF14526">
    <property type="entry name" value="Cass2"/>
    <property type="match status" value="1"/>
</dbReference>
<dbReference type="SMART" id="SM00871">
    <property type="entry name" value="AraC_E_bind"/>
    <property type="match status" value="1"/>
</dbReference>
<accession>A0ABW5NWJ6</accession>
<dbReference type="SUPFAM" id="SSF55136">
    <property type="entry name" value="Probable bacterial effector-binding domain"/>
    <property type="match status" value="1"/>
</dbReference>
<dbReference type="Gene3D" id="3.20.80.10">
    <property type="entry name" value="Regulatory factor, effector binding domain"/>
    <property type="match status" value="1"/>
</dbReference>
<sequence>MTITRPAVKLIGVSLGFKTTNENGKAAEDCGSLWQTFSGGFMAPRIKGKLNKDTYAVYYDYDGDYTKPYAYFIGCPVADDAEVPAGMETITIPEQTYEVVTAKGQMPKCISDAWHEIWKQENRNRAYGYDFEIYSEKAADWNNAEVDIFLSVS</sequence>
<organism evidence="2 3">
    <name type="scientific">Flavobacterium suzhouense</name>
    <dbReference type="NCBI Taxonomy" id="1529638"/>
    <lineage>
        <taxon>Bacteria</taxon>
        <taxon>Pseudomonadati</taxon>
        <taxon>Bacteroidota</taxon>
        <taxon>Flavobacteriia</taxon>
        <taxon>Flavobacteriales</taxon>
        <taxon>Flavobacteriaceae</taxon>
        <taxon>Flavobacterium</taxon>
    </lineage>
</organism>
<gene>
    <name evidence="2" type="ORF">ACFSR3_14375</name>
</gene>
<dbReference type="InterPro" id="IPR010499">
    <property type="entry name" value="AraC_E-bd"/>
</dbReference>
<dbReference type="InterPro" id="IPR053182">
    <property type="entry name" value="YobU-like_regulator"/>
</dbReference>
<protein>
    <submittedName>
        <fullName evidence="2">GyrI-like domain-containing protein</fullName>
    </submittedName>
</protein>
<dbReference type="RefSeq" id="WP_379821937.1">
    <property type="nucleotide sequence ID" value="NZ_JBHUMD010000027.1"/>
</dbReference>
<dbReference type="Proteomes" id="UP001597480">
    <property type="component" value="Unassembled WGS sequence"/>
</dbReference>
<comment type="caution">
    <text evidence="2">The sequence shown here is derived from an EMBL/GenBank/DDBJ whole genome shotgun (WGS) entry which is preliminary data.</text>
</comment>
<dbReference type="PANTHER" id="PTHR36444:SF2">
    <property type="entry name" value="TRANSCRIPTIONAL REGULATOR PROTEIN YOBU-RELATED"/>
    <property type="match status" value="1"/>
</dbReference>
<evidence type="ECO:0000313" key="3">
    <source>
        <dbReference type="Proteomes" id="UP001597480"/>
    </source>
</evidence>
<evidence type="ECO:0000259" key="1">
    <source>
        <dbReference type="SMART" id="SM00871"/>
    </source>
</evidence>
<reference evidence="3" key="1">
    <citation type="journal article" date="2019" name="Int. J. Syst. Evol. Microbiol.">
        <title>The Global Catalogue of Microorganisms (GCM) 10K type strain sequencing project: providing services to taxonomists for standard genome sequencing and annotation.</title>
        <authorList>
            <consortium name="The Broad Institute Genomics Platform"/>
            <consortium name="The Broad Institute Genome Sequencing Center for Infectious Disease"/>
            <person name="Wu L."/>
            <person name="Ma J."/>
        </authorList>
    </citation>
    <scope>NUCLEOTIDE SEQUENCE [LARGE SCALE GENOMIC DNA]</scope>
    <source>
        <strain evidence="3">KCTC 42107</strain>
    </source>
</reference>
<name>A0ABW5NWJ6_9FLAO</name>
<dbReference type="EMBL" id="JBHUMD010000027">
    <property type="protein sequence ID" value="MFD2603245.1"/>
    <property type="molecule type" value="Genomic_DNA"/>
</dbReference>
<dbReference type="InterPro" id="IPR011256">
    <property type="entry name" value="Reg_factor_effector_dom_sf"/>
</dbReference>
<evidence type="ECO:0000313" key="2">
    <source>
        <dbReference type="EMBL" id="MFD2603245.1"/>
    </source>
</evidence>
<feature type="domain" description="AraC effector-binding" evidence="1">
    <location>
        <begin position="1"/>
        <end position="153"/>
    </location>
</feature>